<evidence type="ECO:0008006" key="4">
    <source>
        <dbReference type="Google" id="ProtNLM"/>
    </source>
</evidence>
<name>A0A316V1I2_9BASI</name>
<feature type="compositionally biased region" description="Low complexity" evidence="1">
    <location>
        <begin position="180"/>
        <end position="205"/>
    </location>
</feature>
<dbReference type="GO" id="GO:0055088">
    <property type="term" value="P:lipid homeostasis"/>
    <property type="evidence" value="ECO:0007669"/>
    <property type="project" value="InterPro"/>
</dbReference>
<feature type="region of interest" description="Disordered" evidence="1">
    <location>
        <begin position="294"/>
        <end position="327"/>
    </location>
</feature>
<accession>A0A316V1I2</accession>
<organism evidence="2 3">
    <name type="scientific">Jaminaea rosea</name>
    <dbReference type="NCBI Taxonomy" id="1569628"/>
    <lineage>
        <taxon>Eukaryota</taxon>
        <taxon>Fungi</taxon>
        <taxon>Dikarya</taxon>
        <taxon>Basidiomycota</taxon>
        <taxon>Ustilaginomycotina</taxon>
        <taxon>Exobasidiomycetes</taxon>
        <taxon>Microstromatales</taxon>
        <taxon>Microstromatales incertae sedis</taxon>
        <taxon>Jaminaea</taxon>
    </lineage>
</organism>
<reference evidence="2 3" key="1">
    <citation type="journal article" date="2018" name="Mol. Biol. Evol.">
        <title>Broad Genomic Sampling Reveals a Smut Pathogenic Ancestry of the Fungal Clade Ustilaginomycotina.</title>
        <authorList>
            <person name="Kijpornyongpan T."/>
            <person name="Mondo S.J."/>
            <person name="Barry K."/>
            <person name="Sandor L."/>
            <person name="Lee J."/>
            <person name="Lipzen A."/>
            <person name="Pangilinan J."/>
            <person name="LaButti K."/>
            <person name="Hainaut M."/>
            <person name="Henrissat B."/>
            <person name="Grigoriev I.V."/>
            <person name="Spatafora J.W."/>
            <person name="Aime M.C."/>
        </authorList>
    </citation>
    <scope>NUCLEOTIDE SEQUENCE [LARGE SCALE GENOMIC DNA]</scope>
    <source>
        <strain evidence="2 3">MCA 5214</strain>
    </source>
</reference>
<dbReference type="Proteomes" id="UP000245884">
    <property type="component" value="Unassembled WGS sequence"/>
</dbReference>
<keyword evidence="3" id="KW-1185">Reference proteome</keyword>
<feature type="compositionally biased region" description="Low complexity" evidence="1">
    <location>
        <begin position="305"/>
        <end position="318"/>
    </location>
</feature>
<dbReference type="AlphaFoldDB" id="A0A316V1I2"/>
<dbReference type="RefSeq" id="XP_025365726.1">
    <property type="nucleotide sequence ID" value="XM_025509517.1"/>
</dbReference>
<gene>
    <name evidence="2" type="ORF">BDZ90DRAFT_35211</name>
</gene>
<feature type="compositionally biased region" description="Basic and acidic residues" evidence="1">
    <location>
        <begin position="161"/>
        <end position="179"/>
    </location>
</feature>
<dbReference type="EMBL" id="KZ819662">
    <property type="protein sequence ID" value="PWN31114.1"/>
    <property type="molecule type" value="Genomic_DNA"/>
</dbReference>
<dbReference type="PANTHER" id="PTHR38409:SF1">
    <property type="entry name" value="MITOCHONDRIAL ADAPTER PROTEIN MCP1"/>
    <property type="match status" value="1"/>
</dbReference>
<dbReference type="OrthoDB" id="10259513at2759"/>
<feature type="region of interest" description="Disordered" evidence="1">
    <location>
        <begin position="1"/>
        <end position="32"/>
    </location>
</feature>
<evidence type="ECO:0000313" key="3">
    <source>
        <dbReference type="Proteomes" id="UP000245884"/>
    </source>
</evidence>
<evidence type="ECO:0000256" key="1">
    <source>
        <dbReference type="SAM" id="MobiDB-lite"/>
    </source>
</evidence>
<dbReference type="InterPro" id="IPR039960">
    <property type="entry name" value="MCP1"/>
</dbReference>
<protein>
    <recommendedName>
        <fullName evidence="4">Mitochondrial adapter protein MCP1 transmembrane domain-containing protein</fullName>
    </recommendedName>
</protein>
<proteinExistence type="predicted"/>
<feature type="region of interest" description="Disordered" evidence="1">
    <location>
        <begin position="155"/>
        <end position="205"/>
    </location>
</feature>
<sequence length="382" mass="39833">MADSSSPSSELPPTPPSKRRSTRSMSPHRLSASTRSLLGNPVHLLPAIRTTSHLSALAFSTFLVVHLASPVASALHTGVRLLSGHALSDAVEGSTDAANGYLLLGRVWYRPGAGESAKIGWTESVIVWGSLAVHVGCGIAKRGILVGEQVKRRRRRKAKRAGLDGDIEGRQQQDRKRDQGSSSTESEATSTSPSPPSSSASSLPSPSLLHALTGHLLVLPLSAHVLLTRLGPAVRSLSGSGRNIEVDHTLVAHGLVSESGTRTAAMSWAVLVGTTALSAWHVASGTHLIGQSMAAKSKARRRRQAAAAGLPDPAASAASPPPSSRRKQLARTAQPALLGSAAVLAGAACIATDYAHGGGLAVGPWVKRRFDEVYRGTWPWSS</sequence>
<evidence type="ECO:0000313" key="2">
    <source>
        <dbReference type="EMBL" id="PWN31114.1"/>
    </source>
</evidence>
<dbReference type="PANTHER" id="PTHR38409">
    <property type="entry name" value="MDM10-COMPLEMENTING PROTEIN 1"/>
    <property type="match status" value="1"/>
</dbReference>
<dbReference type="GeneID" id="37031340"/>